<dbReference type="AlphaFoldDB" id="A0A1A8JFV9"/>
<evidence type="ECO:0000256" key="3">
    <source>
        <dbReference type="ARBA" id="ARBA00023242"/>
    </source>
</evidence>
<dbReference type="InterPro" id="IPR026060">
    <property type="entry name" value="AMY1"/>
</dbReference>
<dbReference type="PANTHER" id="PTHR13168:SF0">
    <property type="entry name" value="C-MYC-BINDING PROTEIN"/>
    <property type="match status" value="1"/>
</dbReference>
<evidence type="ECO:0000313" key="5">
    <source>
        <dbReference type="EMBL" id="SBR07900.1"/>
    </source>
</evidence>
<name>A0A1A8JFV9_NOTKU</name>
<sequence>MSAFSSLQGGSDSKREQFRRYLEKAGVVDSLTSVFVSLYEQQEKPTNALEYVKQCLNAVGQNPDTDALQQELNELRQEIARLTEENKDLRARLKHYETAPEDGSTTK</sequence>
<proteinExistence type="inferred from homology"/>
<comment type="subcellular location">
    <subcellularLocation>
        <location evidence="1">Nucleus</location>
    </subcellularLocation>
</comment>
<dbReference type="GO" id="GO:0005634">
    <property type="term" value="C:nucleus"/>
    <property type="evidence" value="ECO:0007669"/>
    <property type="project" value="UniProtKB-SubCell"/>
</dbReference>
<reference evidence="5" key="1">
    <citation type="submission" date="2016-05" db="EMBL/GenBank/DDBJ databases">
        <authorList>
            <person name="Lavstsen T."/>
            <person name="Jespersen J.S."/>
        </authorList>
    </citation>
    <scope>NUCLEOTIDE SEQUENCE</scope>
    <source>
        <tissue evidence="5">Brain</tissue>
    </source>
</reference>
<protein>
    <submittedName>
        <fullName evidence="5">C-myc binding protein</fullName>
    </submittedName>
</protein>
<keyword evidence="3" id="KW-0539">Nucleus</keyword>
<dbReference type="PANTHER" id="PTHR13168">
    <property type="entry name" value="ASSOCIATE OF C-MYC AMY-1"/>
    <property type="match status" value="1"/>
</dbReference>
<feature type="coiled-coil region" evidence="4">
    <location>
        <begin position="65"/>
        <end position="99"/>
    </location>
</feature>
<evidence type="ECO:0000256" key="4">
    <source>
        <dbReference type="SAM" id="Coils"/>
    </source>
</evidence>
<dbReference type="Gene3D" id="6.10.250.1060">
    <property type="match status" value="1"/>
</dbReference>
<evidence type="ECO:0000256" key="1">
    <source>
        <dbReference type="ARBA" id="ARBA00004123"/>
    </source>
</evidence>
<reference evidence="5" key="2">
    <citation type="submission" date="2016-06" db="EMBL/GenBank/DDBJ databases">
        <title>The genome of a short-lived fish provides insights into sex chromosome evolution and the genetic control of aging.</title>
        <authorList>
            <person name="Reichwald K."/>
            <person name="Felder M."/>
            <person name="Petzold A."/>
            <person name="Koch P."/>
            <person name="Groth M."/>
            <person name="Platzer M."/>
        </authorList>
    </citation>
    <scope>NUCLEOTIDE SEQUENCE</scope>
    <source>
        <tissue evidence="5">Brain</tissue>
    </source>
</reference>
<organism evidence="5">
    <name type="scientific">Nothobranchius kuhntae</name>
    <name type="common">Beira killifish</name>
    <dbReference type="NCBI Taxonomy" id="321403"/>
    <lineage>
        <taxon>Eukaryota</taxon>
        <taxon>Metazoa</taxon>
        <taxon>Chordata</taxon>
        <taxon>Craniata</taxon>
        <taxon>Vertebrata</taxon>
        <taxon>Euteleostomi</taxon>
        <taxon>Actinopterygii</taxon>
        <taxon>Neopterygii</taxon>
        <taxon>Teleostei</taxon>
        <taxon>Neoteleostei</taxon>
        <taxon>Acanthomorphata</taxon>
        <taxon>Ovalentaria</taxon>
        <taxon>Atherinomorphae</taxon>
        <taxon>Cyprinodontiformes</taxon>
        <taxon>Nothobranchiidae</taxon>
        <taxon>Nothobranchius</taxon>
    </lineage>
</organism>
<dbReference type="CDD" id="cd21937">
    <property type="entry name" value="ZIP_MycBP-like"/>
    <property type="match status" value="1"/>
</dbReference>
<dbReference type="PRINTS" id="PR02028">
    <property type="entry name" value="CMYCBINDINGP"/>
</dbReference>
<dbReference type="EMBL" id="HAED01021228">
    <property type="protein sequence ID" value="SBR07900.1"/>
    <property type="molecule type" value="Transcribed_RNA"/>
</dbReference>
<dbReference type="GO" id="GO:0003713">
    <property type="term" value="F:transcription coactivator activity"/>
    <property type="evidence" value="ECO:0007669"/>
    <property type="project" value="InterPro"/>
</dbReference>
<comment type="similarity">
    <text evidence="2">Belongs to the AMY1 family.</text>
</comment>
<gene>
    <name evidence="5" type="primary">MYCBP</name>
</gene>
<accession>A0A1A8JFV9</accession>
<evidence type="ECO:0000256" key="2">
    <source>
        <dbReference type="ARBA" id="ARBA00009389"/>
    </source>
</evidence>
<keyword evidence="4" id="KW-0175">Coiled coil</keyword>